<keyword evidence="4 11" id="KW-0812">Transmembrane</keyword>
<evidence type="ECO:0000313" key="13">
    <source>
        <dbReference type="EMBL" id="PON89062.1"/>
    </source>
</evidence>
<dbReference type="OrthoDB" id="40134at2759"/>
<dbReference type="GO" id="GO:0012505">
    <property type="term" value="C:endomembrane system"/>
    <property type="evidence" value="ECO:0007669"/>
    <property type="project" value="UniProtKB-SubCell"/>
</dbReference>
<feature type="transmembrane region" description="Helical" evidence="11">
    <location>
        <begin position="405"/>
        <end position="423"/>
    </location>
</feature>
<protein>
    <submittedName>
        <fullName evidence="13">Amino acid transporter, transmembrane domain containing protein</fullName>
    </submittedName>
</protein>
<dbReference type="Pfam" id="PF01490">
    <property type="entry name" value="Aa_trans"/>
    <property type="match status" value="1"/>
</dbReference>
<keyword evidence="3" id="KW-0813">Transport</keyword>
<proteinExistence type="inferred from homology"/>
<feature type="transmembrane region" description="Helical" evidence="11">
    <location>
        <begin position="187"/>
        <end position="210"/>
    </location>
</feature>
<dbReference type="AlphaFoldDB" id="A0A2P5EU45"/>
<dbReference type="Proteomes" id="UP000237000">
    <property type="component" value="Unassembled WGS sequence"/>
</dbReference>
<reference evidence="14" key="1">
    <citation type="submission" date="2016-06" db="EMBL/GenBank/DDBJ databases">
        <title>Parallel loss of symbiosis genes in relatives of nitrogen-fixing non-legume Parasponia.</title>
        <authorList>
            <person name="Van Velzen R."/>
            <person name="Holmer R."/>
            <person name="Bu F."/>
            <person name="Rutten L."/>
            <person name="Van Zeijl A."/>
            <person name="Liu W."/>
            <person name="Santuari L."/>
            <person name="Cao Q."/>
            <person name="Sharma T."/>
            <person name="Shen D."/>
            <person name="Roswanjaya Y."/>
            <person name="Wardhani T."/>
            <person name="Kalhor M.S."/>
            <person name="Jansen J."/>
            <person name="Van den Hoogen J."/>
            <person name="Gungor B."/>
            <person name="Hartog M."/>
            <person name="Hontelez J."/>
            <person name="Verver J."/>
            <person name="Yang W.-C."/>
            <person name="Schijlen E."/>
            <person name="Repin R."/>
            <person name="Schilthuizen M."/>
            <person name="Schranz E."/>
            <person name="Heidstra R."/>
            <person name="Miyata K."/>
            <person name="Fedorova E."/>
            <person name="Kohlen W."/>
            <person name="Bisseling T."/>
            <person name="Smit S."/>
            <person name="Geurts R."/>
        </authorList>
    </citation>
    <scope>NUCLEOTIDE SEQUENCE [LARGE SCALE GENOMIC DNA]</scope>
    <source>
        <strain evidence="14">cv. RG33-2</strain>
    </source>
</reference>
<evidence type="ECO:0000256" key="6">
    <source>
        <dbReference type="ARBA" id="ARBA00022970"/>
    </source>
</evidence>
<comment type="subcellular location">
    <subcellularLocation>
        <location evidence="1">Endomembrane system</location>
        <topology evidence="1">Multi-pass membrane protein</topology>
    </subcellularLocation>
</comment>
<feature type="transmembrane region" description="Helical" evidence="11">
    <location>
        <begin position="38"/>
        <end position="58"/>
    </location>
</feature>
<evidence type="ECO:0000259" key="12">
    <source>
        <dbReference type="Pfam" id="PF01490"/>
    </source>
</evidence>
<sequence length="477" mass="52538">MASELNERRIENFAIETGESKDFDDDGRVKRTGTLMTASAHIITAVIGSGVLSLAWAIAQLRWIGGVLALLIFSLITLFASRLLANIYRYPEPNAGTRNYTYMQAVQNYLGGIKYKFCGVALYVNLFGTSIGYTITTALAIGAIEKAICFHEHGKEAKCEASSSEISMMVFGIIQILLSQIPDFGELSALSVIAAIMSFTYSFIGIGLSVSRIAGGVHPKTSLSGVPIGADLTIQHKVWRCFQALGNIAFAYSYSLVFIDIQDTLKSSPPENKVMMKASAIGVAVTTLFYMLCGILGYVAFGNNTPGNLLTGFYEGPLWLVNLANACIAVHLVGAYQVYAQPLYRKVEDLSKKWWPESDFVVKDYPIWVPFLGTYNLNLFRSVWRTFFVAVTTTLSITFPFFNDVVGLIGALVFWPLTVYFPIEMHITQKKIRKSWGKWFGLKLVSGVCLIVSILAATGSITGIAKELKTYRPFMSI</sequence>
<feature type="transmembrane region" description="Helical" evidence="11">
    <location>
        <begin position="444"/>
        <end position="465"/>
    </location>
</feature>
<name>A0A2P5EU45_TREOI</name>
<evidence type="ECO:0000256" key="3">
    <source>
        <dbReference type="ARBA" id="ARBA00022448"/>
    </source>
</evidence>
<evidence type="ECO:0000256" key="5">
    <source>
        <dbReference type="ARBA" id="ARBA00022847"/>
    </source>
</evidence>
<keyword evidence="14" id="KW-1185">Reference proteome</keyword>
<feature type="transmembrane region" description="Helical" evidence="11">
    <location>
        <begin position="278"/>
        <end position="299"/>
    </location>
</feature>
<dbReference type="GO" id="GO:0006865">
    <property type="term" value="P:amino acid transport"/>
    <property type="evidence" value="ECO:0007669"/>
    <property type="project" value="UniProtKB-KW"/>
</dbReference>
<evidence type="ECO:0000256" key="2">
    <source>
        <dbReference type="ARBA" id="ARBA00005590"/>
    </source>
</evidence>
<feature type="transmembrane region" description="Helical" evidence="11">
    <location>
        <begin position="64"/>
        <end position="85"/>
    </location>
</feature>
<dbReference type="GO" id="GO:0009734">
    <property type="term" value="P:auxin-activated signaling pathway"/>
    <property type="evidence" value="ECO:0007669"/>
    <property type="project" value="UniProtKB-KW"/>
</dbReference>
<feature type="transmembrane region" description="Helical" evidence="11">
    <location>
        <begin position="382"/>
        <end position="399"/>
    </location>
</feature>
<gene>
    <name evidence="13" type="ORF">TorRG33x02_151370</name>
</gene>
<keyword evidence="5" id="KW-0769">Symport</keyword>
<evidence type="ECO:0000256" key="11">
    <source>
        <dbReference type="SAM" id="Phobius"/>
    </source>
</evidence>
<organism evidence="13 14">
    <name type="scientific">Trema orientale</name>
    <name type="common">Charcoal tree</name>
    <name type="synonym">Celtis orientalis</name>
    <dbReference type="NCBI Taxonomy" id="63057"/>
    <lineage>
        <taxon>Eukaryota</taxon>
        <taxon>Viridiplantae</taxon>
        <taxon>Streptophyta</taxon>
        <taxon>Embryophyta</taxon>
        <taxon>Tracheophyta</taxon>
        <taxon>Spermatophyta</taxon>
        <taxon>Magnoliopsida</taxon>
        <taxon>eudicotyledons</taxon>
        <taxon>Gunneridae</taxon>
        <taxon>Pentapetalae</taxon>
        <taxon>rosids</taxon>
        <taxon>fabids</taxon>
        <taxon>Rosales</taxon>
        <taxon>Cannabaceae</taxon>
        <taxon>Trema</taxon>
    </lineage>
</organism>
<dbReference type="PANTHER" id="PTHR48017">
    <property type="entry name" value="OS05G0424000 PROTEIN-RELATED"/>
    <property type="match status" value="1"/>
</dbReference>
<feature type="domain" description="Amino acid transporter transmembrane" evidence="12">
    <location>
        <begin position="32"/>
        <end position="464"/>
    </location>
</feature>
<evidence type="ECO:0000256" key="9">
    <source>
        <dbReference type="ARBA" id="ARBA00023294"/>
    </source>
</evidence>
<evidence type="ECO:0000256" key="1">
    <source>
        <dbReference type="ARBA" id="ARBA00004127"/>
    </source>
</evidence>
<keyword evidence="6" id="KW-0029">Amino-acid transport</keyword>
<evidence type="ECO:0000256" key="4">
    <source>
        <dbReference type="ARBA" id="ARBA00022692"/>
    </source>
</evidence>
<comment type="function">
    <text evidence="10">Carrier protein involved in proton-driven auxin influx. Mediates the formation of auxin gradient from developing leaves (site of auxin biosynthesis) to tips by contributing to the loading of auxin in vascular tissues and facilitating acropetal (base to tip) auxin transport within inner tissues of the root apex, and basipetal (tip to base) auxin transport within outer tissues of the root apex. May be involved in lateral roots and nodules formation.</text>
</comment>
<evidence type="ECO:0000256" key="8">
    <source>
        <dbReference type="ARBA" id="ARBA00023136"/>
    </source>
</evidence>
<dbReference type="STRING" id="63057.A0A2P5EU45"/>
<evidence type="ECO:0000256" key="7">
    <source>
        <dbReference type="ARBA" id="ARBA00022989"/>
    </source>
</evidence>
<keyword evidence="7 11" id="KW-1133">Transmembrane helix</keyword>
<keyword evidence="8 11" id="KW-0472">Membrane</keyword>
<dbReference type="EMBL" id="JXTC01000098">
    <property type="protein sequence ID" value="PON89062.1"/>
    <property type="molecule type" value="Genomic_DNA"/>
</dbReference>
<evidence type="ECO:0000313" key="14">
    <source>
        <dbReference type="Proteomes" id="UP000237000"/>
    </source>
</evidence>
<dbReference type="InterPro" id="IPR013057">
    <property type="entry name" value="AA_transpt_TM"/>
</dbReference>
<comment type="caution">
    <text evidence="13">The sequence shown here is derived from an EMBL/GenBank/DDBJ whole genome shotgun (WGS) entry which is preliminary data.</text>
</comment>
<feature type="transmembrane region" description="Helical" evidence="11">
    <location>
        <begin position="319"/>
        <end position="339"/>
    </location>
</feature>
<keyword evidence="9" id="KW-0927">Auxin signaling pathway</keyword>
<accession>A0A2P5EU45</accession>
<dbReference type="InParanoid" id="A0A2P5EU45"/>
<comment type="similarity">
    <text evidence="2">Belongs to the amino acid/polyamine transporter 2 family. Amino acid/auxin permease (AAAP) (TC 2.A.18.1) subfamily.</text>
</comment>
<dbReference type="GO" id="GO:0015293">
    <property type="term" value="F:symporter activity"/>
    <property type="evidence" value="ECO:0007669"/>
    <property type="project" value="UniProtKB-KW"/>
</dbReference>
<evidence type="ECO:0000256" key="10">
    <source>
        <dbReference type="ARBA" id="ARBA00045588"/>
    </source>
</evidence>